<evidence type="ECO:0000256" key="2">
    <source>
        <dbReference type="ARBA" id="ARBA00022840"/>
    </source>
</evidence>
<dbReference type="PRINTS" id="PR00038">
    <property type="entry name" value="HTHLUXR"/>
</dbReference>
<dbReference type="GO" id="GO:0003677">
    <property type="term" value="F:DNA binding"/>
    <property type="evidence" value="ECO:0007669"/>
    <property type="project" value="InterPro"/>
</dbReference>
<accession>A0A7I9WMW1</accession>
<dbReference type="InterPro" id="IPR016032">
    <property type="entry name" value="Sig_transdc_resp-reg_C-effctor"/>
</dbReference>
<comment type="caution">
    <text evidence="4">The sequence shown here is derived from an EMBL/GenBank/DDBJ whole genome shotgun (WGS) entry which is preliminary data.</text>
</comment>
<gene>
    <name evidence="4" type="ORF">MMUR_32280</name>
</gene>
<dbReference type="InterPro" id="IPR036388">
    <property type="entry name" value="WH-like_DNA-bd_sf"/>
</dbReference>
<dbReference type="SMART" id="SM00421">
    <property type="entry name" value="HTH_LUXR"/>
    <property type="match status" value="1"/>
</dbReference>
<dbReference type="GO" id="GO:0005524">
    <property type="term" value="F:ATP binding"/>
    <property type="evidence" value="ECO:0007669"/>
    <property type="project" value="UniProtKB-KW"/>
</dbReference>
<organism evidence="4 5">
    <name type="scientific">Mycolicibacterium murale</name>
    <dbReference type="NCBI Taxonomy" id="182220"/>
    <lineage>
        <taxon>Bacteria</taxon>
        <taxon>Bacillati</taxon>
        <taxon>Actinomycetota</taxon>
        <taxon>Actinomycetes</taxon>
        <taxon>Mycobacteriales</taxon>
        <taxon>Mycobacteriaceae</taxon>
        <taxon>Mycolicibacterium</taxon>
    </lineage>
</organism>
<dbReference type="CDD" id="cd06170">
    <property type="entry name" value="LuxR_C_like"/>
    <property type="match status" value="1"/>
</dbReference>
<dbReference type="Pfam" id="PF00196">
    <property type="entry name" value="GerE"/>
    <property type="match status" value="1"/>
</dbReference>
<dbReference type="GO" id="GO:0006355">
    <property type="term" value="P:regulation of DNA-templated transcription"/>
    <property type="evidence" value="ECO:0007669"/>
    <property type="project" value="InterPro"/>
</dbReference>
<proteinExistence type="predicted"/>
<dbReference type="SUPFAM" id="SSF46894">
    <property type="entry name" value="C-terminal effector domain of the bipartite response regulators"/>
    <property type="match status" value="1"/>
</dbReference>
<dbReference type="SUPFAM" id="SSF52540">
    <property type="entry name" value="P-loop containing nucleoside triphosphate hydrolases"/>
    <property type="match status" value="1"/>
</dbReference>
<dbReference type="InterPro" id="IPR041664">
    <property type="entry name" value="AAA_16"/>
</dbReference>
<dbReference type="Gene3D" id="1.10.10.10">
    <property type="entry name" value="Winged helix-like DNA-binding domain superfamily/Winged helix DNA-binding domain"/>
    <property type="match status" value="1"/>
</dbReference>
<dbReference type="PANTHER" id="PTHR16305:SF35">
    <property type="entry name" value="TRANSCRIPTIONAL ACTIVATOR DOMAIN"/>
    <property type="match status" value="1"/>
</dbReference>
<dbReference type="GO" id="GO:0005737">
    <property type="term" value="C:cytoplasm"/>
    <property type="evidence" value="ECO:0007669"/>
    <property type="project" value="TreeGrafter"/>
</dbReference>
<dbReference type="PANTHER" id="PTHR16305">
    <property type="entry name" value="TESTICULAR SOLUBLE ADENYLYL CYCLASE"/>
    <property type="match status" value="1"/>
</dbReference>
<dbReference type="AlphaFoldDB" id="A0A7I9WMW1"/>
<evidence type="ECO:0000313" key="4">
    <source>
        <dbReference type="EMBL" id="GFG59092.1"/>
    </source>
</evidence>
<name>A0A7I9WMW1_9MYCO</name>
<keyword evidence="2" id="KW-0067">ATP-binding</keyword>
<sequence>MDSAVADRPRAGSGDVKMVHVSPRVDLVGRRREQEVLSRLIDSARRGASGVVVVRGEPGIGKTALLTDAVLRSPHLQCIQISGTEYEAELAYAGLQQFCQPLMCHLNKLPPPQREALSIIFGISDGEAPDRFRVALAVLTLLGEAAREQPLMCVIDDVQWIDRASRQALAFVARRLSADPVLMVFASRPLIDDVDLAGLPELSLTGLDDRAARELLTRTLPGRLDHLAYDSILAEAAGNPLALLELHRVTTPTALAGGFALMKATSAAHRVESMYSTLVPTLPAATRMVLLIAAAEPTGDVVAVRSAARLLGLDTDVAAQDAEDAGLVTNTRGVITFRHPLVRSVVYQGAEPADRRQVHQALAEVMSGAGDTDRRAWHRAHAAEGPDDMVAAELETAARHARARGGVAAASAFLTAAMDLSLNPAGRVRRALAAARDTIDAGAPDAALALLDCVQTDALAGAADLERAQGEMLRAEAAFATRRGGDATMALLSCAERLEPLDGAMSRQTYLKALQTAIFAGRLSASGAATPAKVAAACTGAPPPAGTPTTVDVLLDGLSRRFTAGCAAAAPALRQALRKFCDDAASGVADAQWYGLAGRVALDIWDQQAWSDLANRQVDALRRAGRLTLLPVALAHRAGVSVHAGRFDEADSFIEEAQSISTAIGVPAPGYIEPVLSAFRGDARRTLELVQESTESATIRGEGRVIPLVSYAEAVLHNTFEDYPKALAVTDWAVEHDDLGMYGYALVERVEAAARGGERQIADRTLAQLLERTTAGGTDMARGMAARSRALVSSGREADRRYREAIGYLSRLDVDILLARVHLLYGEWLAAERNRAAAITQLRLAHNSFAHAHATALAARAQRGLVALGHSVTPSGSGAAEQLNRQELAIARLARSGQTNSEIAEQLFISPRTVEWHLTKIFGKLKVTSRRDLRSALVDTG</sequence>
<evidence type="ECO:0000256" key="1">
    <source>
        <dbReference type="ARBA" id="ARBA00022741"/>
    </source>
</evidence>
<feature type="domain" description="HTH luxR-type" evidence="3">
    <location>
        <begin position="876"/>
        <end position="941"/>
    </location>
</feature>
<reference evidence="4 5" key="1">
    <citation type="journal article" date="2019" name="Emerg. Microbes Infect.">
        <title>Comprehensive subspecies identification of 175 nontuberculous mycobacteria species based on 7547 genomic profiles.</title>
        <authorList>
            <person name="Matsumoto Y."/>
            <person name="Kinjo T."/>
            <person name="Motooka D."/>
            <person name="Nabeya D."/>
            <person name="Jung N."/>
            <person name="Uechi K."/>
            <person name="Horii T."/>
            <person name="Iida T."/>
            <person name="Fujita J."/>
            <person name="Nakamura S."/>
        </authorList>
    </citation>
    <scope>NUCLEOTIDE SEQUENCE [LARGE SCALE GENOMIC DNA]</scope>
    <source>
        <strain evidence="4 5">JCM 13392</strain>
    </source>
</reference>
<keyword evidence="1" id="KW-0547">Nucleotide-binding</keyword>
<dbReference type="GO" id="GO:0004016">
    <property type="term" value="F:adenylate cyclase activity"/>
    <property type="evidence" value="ECO:0007669"/>
    <property type="project" value="TreeGrafter"/>
</dbReference>
<dbReference type="InterPro" id="IPR000792">
    <property type="entry name" value="Tscrpt_reg_LuxR_C"/>
</dbReference>
<evidence type="ECO:0000313" key="5">
    <source>
        <dbReference type="Proteomes" id="UP000465241"/>
    </source>
</evidence>
<evidence type="ECO:0000259" key="3">
    <source>
        <dbReference type="PROSITE" id="PS50043"/>
    </source>
</evidence>
<dbReference type="EMBL" id="BLKT01000003">
    <property type="protein sequence ID" value="GFG59092.1"/>
    <property type="molecule type" value="Genomic_DNA"/>
</dbReference>
<keyword evidence="5" id="KW-1185">Reference proteome</keyword>
<protein>
    <submittedName>
        <fullName evidence="4">Transcriptional regulator</fullName>
    </submittedName>
</protein>
<dbReference type="Gene3D" id="3.40.50.300">
    <property type="entry name" value="P-loop containing nucleotide triphosphate hydrolases"/>
    <property type="match status" value="1"/>
</dbReference>
<dbReference type="InterPro" id="IPR027417">
    <property type="entry name" value="P-loop_NTPase"/>
</dbReference>
<dbReference type="PROSITE" id="PS50043">
    <property type="entry name" value="HTH_LUXR_2"/>
    <property type="match status" value="1"/>
</dbReference>
<dbReference type="Proteomes" id="UP000465241">
    <property type="component" value="Unassembled WGS sequence"/>
</dbReference>
<dbReference type="Pfam" id="PF13191">
    <property type="entry name" value="AAA_16"/>
    <property type="match status" value="1"/>
</dbReference>